<name>K4R7D2_STRDJ</name>
<accession>K4R7D2</accession>
<dbReference type="STRING" id="1214101.BN159_4235"/>
<evidence type="ECO:0000256" key="1">
    <source>
        <dbReference type="SAM" id="MobiDB-lite"/>
    </source>
</evidence>
<keyword evidence="2" id="KW-0732">Signal</keyword>
<dbReference type="KEGG" id="sdv:BN159_4235"/>
<reference evidence="3 4" key="1">
    <citation type="journal article" date="2012" name="J. Bacteriol.">
        <title>Genome sequence of the bacterium Streptomyces davawensis JCM 4913 and heterologous production of the unique antibiotic roseoflavin.</title>
        <authorList>
            <person name="Jankowitsch F."/>
            <person name="Schwarz J."/>
            <person name="Ruckert C."/>
            <person name="Gust B."/>
            <person name="Szczepanowski R."/>
            <person name="Blom J."/>
            <person name="Pelzer S."/>
            <person name="Kalinowski J."/>
            <person name="Mack M."/>
        </authorList>
    </citation>
    <scope>NUCLEOTIDE SEQUENCE [LARGE SCALE GENOMIC DNA]</scope>
    <source>
        <strain evidence="4">DSM 101723 / JCM 4913 / KCC S-0913 / 768</strain>
    </source>
</reference>
<keyword evidence="4" id="KW-1185">Reference proteome</keyword>
<dbReference type="EMBL" id="HE971709">
    <property type="protein sequence ID" value="CCK28614.1"/>
    <property type="molecule type" value="Genomic_DNA"/>
</dbReference>
<dbReference type="AlphaFoldDB" id="K4R7D2"/>
<evidence type="ECO:0000313" key="4">
    <source>
        <dbReference type="Proteomes" id="UP000008043"/>
    </source>
</evidence>
<evidence type="ECO:0000256" key="2">
    <source>
        <dbReference type="SAM" id="SignalP"/>
    </source>
</evidence>
<organism evidence="3 4">
    <name type="scientific">Streptomyces davaonensis (strain DSM 101723 / JCM 4913 / KCC S-0913 / 768)</name>
    <dbReference type="NCBI Taxonomy" id="1214101"/>
    <lineage>
        <taxon>Bacteria</taxon>
        <taxon>Bacillati</taxon>
        <taxon>Actinomycetota</taxon>
        <taxon>Actinomycetes</taxon>
        <taxon>Kitasatosporales</taxon>
        <taxon>Streptomycetaceae</taxon>
        <taxon>Streptomyces</taxon>
    </lineage>
</organism>
<proteinExistence type="predicted"/>
<dbReference type="PATRIC" id="fig|1214101.3.peg.4290"/>
<feature type="region of interest" description="Disordered" evidence="1">
    <location>
        <begin position="30"/>
        <end position="54"/>
    </location>
</feature>
<sequence>MMNALFDRVRRAVVVTLALGALALVQADAFSPGSDGPSSREVVAAPGGNDLGWG</sequence>
<dbReference type="Proteomes" id="UP000008043">
    <property type="component" value="Chromosome"/>
</dbReference>
<feature type="chain" id="PRO_5039624636" evidence="2">
    <location>
        <begin position="28"/>
        <end position="54"/>
    </location>
</feature>
<protein>
    <submittedName>
        <fullName evidence="3">Putative secreted protein</fullName>
    </submittedName>
</protein>
<evidence type="ECO:0000313" key="3">
    <source>
        <dbReference type="EMBL" id="CCK28614.1"/>
    </source>
</evidence>
<gene>
    <name evidence="3" type="ORF">BN159_4235</name>
</gene>
<feature type="signal peptide" evidence="2">
    <location>
        <begin position="1"/>
        <end position="27"/>
    </location>
</feature>
<dbReference type="HOGENOM" id="CLU_3048300_0_0_11"/>